<dbReference type="InterPro" id="IPR006059">
    <property type="entry name" value="SBP"/>
</dbReference>
<organism evidence="3 4">
    <name type="scientific">Paraburkholderia sartisoli</name>
    <dbReference type="NCBI Taxonomy" id="83784"/>
    <lineage>
        <taxon>Bacteria</taxon>
        <taxon>Pseudomonadati</taxon>
        <taxon>Pseudomonadota</taxon>
        <taxon>Betaproteobacteria</taxon>
        <taxon>Burkholderiales</taxon>
        <taxon>Burkholderiaceae</taxon>
        <taxon>Paraburkholderia</taxon>
    </lineage>
</organism>
<evidence type="ECO:0000256" key="2">
    <source>
        <dbReference type="SAM" id="MobiDB-lite"/>
    </source>
</evidence>
<dbReference type="PROSITE" id="PS51318">
    <property type="entry name" value="TAT"/>
    <property type="match status" value="1"/>
</dbReference>
<dbReference type="PANTHER" id="PTHR30222">
    <property type="entry name" value="SPERMIDINE/PUTRESCINE-BINDING PERIPLASMIC PROTEIN"/>
    <property type="match status" value="1"/>
</dbReference>
<dbReference type="SUPFAM" id="SSF53850">
    <property type="entry name" value="Periplasmic binding protein-like II"/>
    <property type="match status" value="1"/>
</dbReference>
<dbReference type="AlphaFoldDB" id="A0A1H4EZE4"/>
<accession>A0A1H4EZE4</accession>
<name>A0A1H4EZE4_9BURK</name>
<dbReference type="Proteomes" id="UP000198638">
    <property type="component" value="Unassembled WGS sequence"/>
</dbReference>
<dbReference type="Gene3D" id="3.40.190.10">
    <property type="entry name" value="Periplasmic binding protein-like II"/>
    <property type="match status" value="2"/>
</dbReference>
<dbReference type="EMBL" id="FNRQ01000004">
    <property type="protein sequence ID" value="SEA90424.1"/>
    <property type="molecule type" value="Genomic_DNA"/>
</dbReference>
<evidence type="ECO:0000313" key="4">
    <source>
        <dbReference type="Proteomes" id="UP000198638"/>
    </source>
</evidence>
<dbReference type="RefSeq" id="WP_090533935.1">
    <property type="nucleotide sequence ID" value="NZ_FNRQ01000004.1"/>
</dbReference>
<gene>
    <name evidence="3" type="ORF">SAMN05192564_10412</name>
</gene>
<keyword evidence="4" id="KW-1185">Reference proteome</keyword>
<dbReference type="OrthoDB" id="8874923at2"/>
<protein>
    <submittedName>
        <fullName evidence="3">Putative spermidine/putrescine transport system substrate-binding protein</fullName>
    </submittedName>
</protein>
<reference evidence="4" key="1">
    <citation type="submission" date="2016-10" db="EMBL/GenBank/DDBJ databases">
        <authorList>
            <person name="Varghese N."/>
            <person name="Submissions S."/>
        </authorList>
    </citation>
    <scope>NUCLEOTIDE SEQUENCE [LARGE SCALE GENOMIC DNA]</scope>
    <source>
        <strain evidence="4">LMG 24000</strain>
    </source>
</reference>
<proteinExistence type="predicted"/>
<keyword evidence="1" id="KW-0732">Signal</keyword>
<dbReference type="Pfam" id="PF13416">
    <property type="entry name" value="SBP_bac_8"/>
    <property type="match status" value="1"/>
</dbReference>
<dbReference type="InterPro" id="IPR006311">
    <property type="entry name" value="TAT_signal"/>
</dbReference>
<evidence type="ECO:0000256" key="1">
    <source>
        <dbReference type="ARBA" id="ARBA00022729"/>
    </source>
</evidence>
<sequence length="365" mass="39952">MKANTSRSPVDDVRTDAAAGSHSRPRRAFLQQAGALAGVALLGAPAIVRAQAKSISVTCWGGAYEAAVRAAFAGPFTKETGIAVNLVNSADLARMKVQVESKNVSWDVFDSIGPQIVAGSRQGMWEKIDPAIVKTDGLVTKTGADFVGTYSYAGGIGYDPKRGGKHPTTYAEFWDVKAFPGRRGLRPRVSENLEMALLADGVAPDRLYPLDVERAFKAMDRIKPSVRKWIETTPETVTLIASNELDFTYTYLSRVLPAQRAGTSIEMSMKQTLNSLEYLAVPKYGKNTQAAMQYVAFCLRPDRQAAFCEMVEFAPNAAQAMPLVSAAAKARMPDMHDPNSIIINDVWWGDHYDSLQNRFTTWMLT</sequence>
<dbReference type="STRING" id="83784.SAMN05192564_10412"/>
<feature type="region of interest" description="Disordered" evidence="2">
    <location>
        <begin position="1"/>
        <end position="25"/>
    </location>
</feature>
<dbReference type="PANTHER" id="PTHR30222:SF2">
    <property type="entry name" value="ABC TRANSPORTER SUBSTRATE-BINDING PROTEIN"/>
    <property type="match status" value="1"/>
</dbReference>
<evidence type="ECO:0000313" key="3">
    <source>
        <dbReference type="EMBL" id="SEA90424.1"/>
    </source>
</evidence>
<dbReference type="CDD" id="cd13589">
    <property type="entry name" value="PBP2_polyamine_RpCGA009"/>
    <property type="match status" value="1"/>
</dbReference>